<evidence type="ECO:0000256" key="11">
    <source>
        <dbReference type="ARBA" id="ARBA00072696"/>
    </source>
</evidence>
<dbReference type="CDD" id="cd16226">
    <property type="entry name" value="EFh_CREC_Calumenin_like"/>
    <property type="match status" value="1"/>
</dbReference>
<feature type="chain" id="PRO_5036224835" description="Reticulocalbin-3" evidence="12">
    <location>
        <begin position="19"/>
        <end position="327"/>
    </location>
</feature>
<gene>
    <name evidence="14" type="ORF">GPM918_LOCUS15114</name>
    <name evidence="15" type="ORF">OVA965_LOCUS29470</name>
    <name evidence="16" type="ORF">SRO942_LOCUS15114</name>
    <name evidence="17" type="ORF">TMI583_LOCUS30243</name>
</gene>
<dbReference type="EMBL" id="CAJOBC010003746">
    <property type="protein sequence ID" value="CAF3798712.1"/>
    <property type="molecule type" value="Genomic_DNA"/>
</dbReference>
<evidence type="ECO:0000313" key="14">
    <source>
        <dbReference type="EMBL" id="CAF1027668.1"/>
    </source>
</evidence>
<keyword evidence="4" id="KW-0677">Repeat</keyword>
<evidence type="ECO:0000313" key="18">
    <source>
        <dbReference type="Proteomes" id="UP000663829"/>
    </source>
</evidence>
<keyword evidence="5" id="KW-0256">Endoplasmic reticulum</keyword>
<dbReference type="PANTHER" id="PTHR10827">
    <property type="entry name" value="RETICULOCALBIN"/>
    <property type="match status" value="1"/>
</dbReference>
<keyword evidence="3 12" id="KW-0732">Signal</keyword>
<evidence type="ECO:0000256" key="10">
    <source>
        <dbReference type="ARBA" id="ARBA00063143"/>
    </source>
</evidence>
<feature type="domain" description="EF-hand" evidence="13">
    <location>
        <begin position="164"/>
        <end position="199"/>
    </location>
</feature>
<evidence type="ECO:0000313" key="15">
    <source>
        <dbReference type="EMBL" id="CAF1321748.1"/>
    </source>
</evidence>
<dbReference type="Proteomes" id="UP000681722">
    <property type="component" value="Unassembled WGS sequence"/>
</dbReference>
<evidence type="ECO:0000256" key="4">
    <source>
        <dbReference type="ARBA" id="ARBA00022737"/>
    </source>
</evidence>
<comment type="subunit">
    <text evidence="10">Interacts with PCSK6 (immature form including the propeptide); probably involved in the maturation and the secretion of PCSK6.</text>
</comment>
<reference evidence="14" key="1">
    <citation type="submission" date="2021-02" db="EMBL/GenBank/DDBJ databases">
        <authorList>
            <person name="Nowell W R."/>
        </authorList>
    </citation>
    <scope>NUCLEOTIDE SEQUENCE</scope>
</reference>
<evidence type="ECO:0000256" key="12">
    <source>
        <dbReference type="SAM" id="SignalP"/>
    </source>
</evidence>
<protein>
    <recommendedName>
        <fullName evidence="11">Reticulocalbin-3</fullName>
    </recommendedName>
</protein>
<sequence length="327" mass="38909">MSRSFISILCFTLIVVQAGLVPQTNDEHKARILDLPISQQQHFTDLSQDNKIEHNSEYDHEAFLGVDDAKTFDKLSPIESKKRLEILVDKIDKDHDGYVTKVELKDWIKLIQTRYITEDVNRQWHQINNDTDEFITWQEYDNATYYALYDSHPDDEKTTEHYLRLQKKDRRRFNKADLNLDGKLNKEEFADFTHPENAPRMKELVITETIEDIDKNGDGLLSIEEYIGDMWNSEKGLEEPEWIKNERENYKKYRDLNHDQYMDREEIEKWLMPSDYDHVEAESSHLIREVDANKDNQLSKNEILNKYEIFVGSQVTDWGDALQHEEF</sequence>
<evidence type="ECO:0000256" key="9">
    <source>
        <dbReference type="ARBA" id="ARBA00056975"/>
    </source>
</evidence>
<evidence type="ECO:0000256" key="8">
    <source>
        <dbReference type="ARBA" id="ARBA00023186"/>
    </source>
</evidence>
<feature type="signal peptide" evidence="12">
    <location>
        <begin position="1"/>
        <end position="18"/>
    </location>
</feature>
<dbReference type="GO" id="GO:0005788">
    <property type="term" value="C:endoplasmic reticulum lumen"/>
    <property type="evidence" value="ECO:0007669"/>
    <property type="project" value="UniProtKB-SubCell"/>
</dbReference>
<comment type="caution">
    <text evidence="14">The sequence shown here is derived from an EMBL/GenBank/DDBJ whole genome shotgun (WGS) entry which is preliminary data.</text>
</comment>
<keyword evidence="8" id="KW-0143">Chaperone</keyword>
<dbReference type="PANTHER" id="PTHR10827:SF52">
    <property type="entry name" value="IP16409P"/>
    <property type="match status" value="1"/>
</dbReference>
<feature type="domain" description="EF-hand" evidence="13">
    <location>
        <begin position="278"/>
        <end position="313"/>
    </location>
</feature>
<dbReference type="FunFam" id="1.10.238.10:FF:000104">
    <property type="entry name" value="calumenin isoform X1"/>
    <property type="match status" value="1"/>
</dbReference>
<dbReference type="GO" id="GO:0005509">
    <property type="term" value="F:calcium ion binding"/>
    <property type="evidence" value="ECO:0007669"/>
    <property type="project" value="InterPro"/>
</dbReference>
<keyword evidence="6" id="KW-0106">Calcium</keyword>
<dbReference type="PROSITE" id="PS50222">
    <property type="entry name" value="EF_HAND_2"/>
    <property type="match status" value="3"/>
</dbReference>
<keyword evidence="18" id="KW-1185">Reference proteome</keyword>
<dbReference type="EMBL" id="CAJNOQ010003746">
    <property type="protein sequence ID" value="CAF1027668.1"/>
    <property type="molecule type" value="Genomic_DNA"/>
</dbReference>
<dbReference type="InterPro" id="IPR018247">
    <property type="entry name" value="EF_Hand_1_Ca_BS"/>
</dbReference>
<evidence type="ECO:0000313" key="17">
    <source>
        <dbReference type="EMBL" id="CAF4131895.1"/>
    </source>
</evidence>
<evidence type="ECO:0000256" key="3">
    <source>
        <dbReference type="ARBA" id="ARBA00022729"/>
    </source>
</evidence>
<dbReference type="Pfam" id="PF13499">
    <property type="entry name" value="EF-hand_7"/>
    <property type="match status" value="1"/>
</dbReference>
<evidence type="ECO:0000313" key="16">
    <source>
        <dbReference type="EMBL" id="CAF3798712.1"/>
    </source>
</evidence>
<dbReference type="SMART" id="SM00054">
    <property type="entry name" value="EFh"/>
    <property type="match status" value="4"/>
</dbReference>
<dbReference type="SUPFAM" id="SSF47473">
    <property type="entry name" value="EF-hand"/>
    <property type="match status" value="2"/>
</dbReference>
<evidence type="ECO:0000256" key="1">
    <source>
        <dbReference type="ARBA" id="ARBA00004319"/>
    </source>
</evidence>
<dbReference type="OrthoDB" id="293868at2759"/>
<dbReference type="Proteomes" id="UP000677228">
    <property type="component" value="Unassembled WGS sequence"/>
</dbReference>
<evidence type="ECO:0000256" key="6">
    <source>
        <dbReference type="ARBA" id="ARBA00022837"/>
    </source>
</evidence>
<accession>A0A814IV97</accession>
<organism evidence="14 18">
    <name type="scientific">Didymodactylos carnosus</name>
    <dbReference type="NCBI Taxonomy" id="1234261"/>
    <lineage>
        <taxon>Eukaryota</taxon>
        <taxon>Metazoa</taxon>
        <taxon>Spiralia</taxon>
        <taxon>Gnathifera</taxon>
        <taxon>Rotifera</taxon>
        <taxon>Eurotatoria</taxon>
        <taxon>Bdelloidea</taxon>
        <taxon>Philodinida</taxon>
        <taxon>Philodinidae</taxon>
        <taxon>Didymodactylos</taxon>
    </lineage>
</organism>
<proteinExistence type="predicted"/>
<feature type="domain" description="EF-hand" evidence="13">
    <location>
        <begin position="79"/>
        <end position="114"/>
    </location>
</feature>
<dbReference type="EMBL" id="CAJNOK010020774">
    <property type="protein sequence ID" value="CAF1321748.1"/>
    <property type="molecule type" value="Genomic_DNA"/>
</dbReference>
<dbReference type="PROSITE" id="PS00018">
    <property type="entry name" value="EF_HAND_1"/>
    <property type="match status" value="4"/>
</dbReference>
<evidence type="ECO:0000256" key="5">
    <source>
        <dbReference type="ARBA" id="ARBA00022824"/>
    </source>
</evidence>
<evidence type="ECO:0000256" key="2">
    <source>
        <dbReference type="ARBA" id="ARBA00022723"/>
    </source>
</evidence>
<keyword evidence="7" id="KW-0325">Glycoprotein</keyword>
<comment type="subcellular location">
    <subcellularLocation>
        <location evidence="1">Endoplasmic reticulum lumen</location>
    </subcellularLocation>
</comment>
<dbReference type="GO" id="GO:0015031">
    <property type="term" value="P:protein transport"/>
    <property type="evidence" value="ECO:0007669"/>
    <property type="project" value="UniProtKB-ARBA"/>
</dbReference>
<dbReference type="Proteomes" id="UP000663829">
    <property type="component" value="Unassembled WGS sequence"/>
</dbReference>
<dbReference type="InterPro" id="IPR002048">
    <property type="entry name" value="EF_hand_dom"/>
</dbReference>
<dbReference type="InterPro" id="IPR011992">
    <property type="entry name" value="EF-hand-dom_pair"/>
</dbReference>
<dbReference type="Gene3D" id="1.10.238.10">
    <property type="entry name" value="EF-hand"/>
    <property type="match status" value="2"/>
</dbReference>
<comment type="function">
    <text evidence="9">Probable molecular chaperone assisting protein biosynthesis and transport in the endoplasmic reticulum. Required for the proper biosynthesis and transport of pulmonary surfactant-associated protein A/SP-A, pulmonary surfactant-associated protein D/SP-D and the lipid transporter ABCA3. By regulating both the proper expression and the degradation through the endoplasmic reticulum-associated protein degradation pathway of these proteins plays a crucial role in pulmonary surfactant homeostasis. Has an anti-fibrotic activity by negatively regulating the secretion of type I and type III collagens. This calcium-binding protein also transiently associates with immature PCSK6 and regulates its secretion.</text>
</comment>
<keyword evidence="2" id="KW-0479">Metal-binding</keyword>
<dbReference type="EMBL" id="CAJOBA010042376">
    <property type="protein sequence ID" value="CAF4131895.1"/>
    <property type="molecule type" value="Genomic_DNA"/>
</dbReference>
<evidence type="ECO:0000259" key="13">
    <source>
        <dbReference type="PROSITE" id="PS50222"/>
    </source>
</evidence>
<name>A0A814IV97_9BILA</name>
<dbReference type="AlphaFoldDB" id="A0A814IV97"/>
<dbReference type="Pfam" id="PF13202">
    <property type="entry name" value="EF-hand_5"/>
    <property type="match status" value="1"/>
</dbReference>
<evidence type="ECO:0000256" key="7">
    <source>
        <dbReference type="ARBA" id="ARBA00023180"/>
    </source>
</evidence>
<dbReference type="Proteomes" id="UP000682733">
    <property type="component" value="Unassembled WGS sequence"/>
</dbReference>